<accession>A0A1Y3B484</accession>
<organism evidence="1 2">
    <name type="scientific">Euroglyphus maynei</name>
    <name type="common">Mayne's house dust mite</name>
    <dbReference type="NCBI Taxonomy" id="6958"/>
    <lineage>
        <taxon>Eukaryota</taxon>
        <taxon>Metazoa</taxon>
        <taxon>Ecdysozoa</taxon>
        <taxon>Arthropoda</taxon>
        <taxon>Chelicerata</taxon>
        <taxon>Arachnida</taxon>
        <taxon>Acari</taxon>
        <taxon>Acariformes</taxon>
        <taxon>Sarcoptiformes</taxon>
        <taxon>Astigmata</taxon>
        <taxon>Psoroptidia</taxon>
        <taxon>Analgoidea</taxon>
        <taxon>Pyroglyphidae</taxon>
        <taxon>Pyroglyphinae</taxon>
        <taxon>Euroglyphus</taxon>
    </lineage>
</organism>
<evidence type="ECO:0000313" key="2">
    <source>
        <dbReference type="Proteomes" id="UP000194236"/>
    </source>
</evidence>
<keyword evidence="2" id="KW-1185">Reference proteome</keyword>
<dbReference type="EMBL" id="MUJZ01040991">
    <property type="protein sequence ID" value="OTF75630.1"/>
    <property type="molecule type" value="Genomic_DNA"/>
</dbReference>
<proteinExistence type="predicted"/>
<evidence type="ECO:0000313" key="1">
    <source>
        <dbReference type="EMBL" id="OTF75630.1"/>
    </source>
</evidence>
<dbReference type="Proteomes" id="UP000194236">
    <property type="component" value="Unassembled WGS sequence"/>
</dbReference>
<sequence>MANHSGTFDSINPLMTQVELRFFDRNDTYEQFFFSKKSEIFTDETEYPRLFVLNTNPMRLSKIAMKWTRGLNIIATKMNVESIKVTALSYKRL</sequence>
<gene>
    <name evidence="1" type="ORF">BLA29_007529</name>
</gene>
<reference evidence="1 2" key="1">
    <citation type="submission" date="2017-03" db="EMBL/GenBank/DDBJ databases">
        <title>Genome Survey of Euroglyphus maynei.</title>
        <authorList>
            <person name="Arlian L.G."/>
            <person name="Morgan M.S."/>
            <person name="Rider S.D."/>
        </authorList>
    </citation>
    <scope>NUCLEOTIDE SEQUENCE [LARGE SCALE GENOMIC DNA]</scope>
    <source>
        <strain evidence="1">Arlian Lab</strain>
        <tissue evidence="1">Whole body</tissue>
    </source>
</reference>
<name>A0A1Y3B484_EURMA</name>
<comment type="caution">
    <text evidence="1">The sequence shown here is derived from an EMBL/GenBank/DDBJ whole genome shotgun (WGS) entry which is preliminary data.</text>
</comment>
<protein>
    <submittedName>
        <fullName evidence="1">Uncharacterized protein</fullName>
    </submittedName>
</protein>
<dbReference type="AlphaFoldDB" id="A0A1Y3B484"/>